<dbReference type="AlphaFoldDB" id="A0A0C2MCJ9"/>
<comment type="caution">
    <text evidence="1">The sequence shown here is derived from an EMBL/GenBank/DDBJ whole genome shotgun (WGS) entry which is preliminary data.</text>
</comment>
<name>A0A0C2MCJ9_THEKT</name>
<evidence type="ECO:0000313" key="2">
    <source>
        <dbReference type="Proteomes" id="UP000031668"/>
    </source>
</evidence>
<dbReference type="EMBL" id="JWZT01004076">
    <property type="protein sequence ID" value="KII64856.1"/>
    <property type="molecule type" value="Genomic_DNA"/>
</dbReference>
<accession>A0A0C2MCJ9</accession>
<keyword evidence="2" id="KW-1185">Reference proteome</keyword>
<protein>
    <submittedName>
        <fullName evidence="1">Uncharacterized protein</fullName>
    </submittedName>
</protein>
<organism evidence="1 2">
    <name type="scientific">Thelohanellus kitauei</name>
    <name type="common">Myxosporean</name>
    <dbReference type="NCBI Taxonomy" id="669202"/>
    <lineage>
        <taxon>Eukaryota</taxon>
        <taxon>Metazoa</taxon>
        <taxon>Cnidaria</taxon>
        <taxon>Myxozoa</taxon>
        <taxon>Myxosporea</taxon>
        <taxon>Bivalvulida</taxon>
        <taxon>Platysporina</taxon>
        <taxon>Myxobolidae</taxon>
        <taxon>Thelohanellus</taxon>
    </lineage>
</organism>
<gene>
    <name evidence="1" type="ORF">RF11_09266</name>
</gene>
<evidence type="ECO:0000313" key="1">
    <source>
        <dbReference type="EMBL" id="KII64856.1"/>
    </source>
</evidence>
<reference evidence="1 2" key="1">
    <citation type="journal article" date="2014" name="Genome Biol. Evol.">
        <title>The genome of the myxosporean Thelohanellus kitauei shows adaptations to nutrient acquisition within its fish host.</title>
        <authorList>
            <person name="Yang Y."/>
            <person name="Xiong J."/>
            <person name="Zhou Z."/>
            <person name="Huo F."/>
            <person name="Miao W."/>
            <person name="Ran C."/>
            <person name="Liu Y."/>
            <person name="Zhang J."/>
            <person name="Feng J."/>
            <person name="Wang M."/>
            <person name="Wang M."/>
            <person name="Wang L."/>
            <person name="Yao B."/>
        </authorList>
    </citation>
    <scope>NUCLEOTIDE SEQUENCE [LARGE SCALE GENOMIC DNA]</scope>
    <source>
        <strain evidence="1">Wuqing</strain>
    </source>
</reference>
<proteinExistence type="predicted"/>
<sequence length="99" mass="11264">MASGKIFLRHKKTTCLYSLISNTVLESDVLGECFVVLFTVCPSPMIHDLAVEDKTQHEPSDNRVDLCDLIPPLYVLRYVSISFDTRSDSMFIDCVCLRF</sequence>
<dbReference type="Proteomes" id="UP000031668">
    <property type="component" value="Unassembled WGS sequence"/>
</dbReference>